<dbReference type="RefSeq" id="WP_311612204.1">
    <property type="nucleotide sequence ID" value="NZ_JAVRFI010000011.1"/>
</dbReference>
<protein>
    <submittedName>
        <fullName evidence="4">BTAD domain-containing putative transcriptional regulator</fullName>
    </submittedName>
</protein>
<evidence type="ECO:0000256" key="2">
    <source>
        <dbReference type="SAM" id="MobiDB-lite"/>
    </source>
</evidence>
<comment type="caution">
    <text evidence="4">The sequence shown here is derived from an EMBL/GenBank/DDBJ whole genome shotgun (WGS) entry which is preliminary data.</text>
</comment>
<dbReference type="Pfam" id="PF03704">
    <property type="entry name" value="BTAD"/>
    <property type="match status" value="1"/>
</dbReference>
<dbReference type="InterPro" id="IPR005158">
    <property type="entry name" value="BTAD"/>
</dbReference>
<dbReference type="SUPFAM" id="SSF48452">
    <property type="entry name" value="TPR-like"/>
    <property type="match status" value="1"/>
</dbReference>
<organism evidence="4 5">
    <name type="scientific">Streptomyces hesseae</name>
    <dbReference type="NCBI Taxonomy" id="3075519"/>
    <lineage>
        <taxon>Bacteria</taxon>
        <taxon>Bacillati</taxon>
        <taxon>Actinomycetota</taxon>
        <taxon>Actinomycetes</taxon>
        <taxon>Kitasatosporales</taxon>
        <taxon>Streptomycetaceae</taxon>
        <taxon>Streptomyces</taxon>
    </lineage>
</organism>
<accession>A0ABU2ST62</accession>
<evidence type="ECO:0000256" key="1">
    <source>
        <dbReference type="ARBA" id="ARBA00023012"/>
    </source>
</evidence>
<proteinExistence type="predicted"/>
<evidence type="ECO:0000259" key="3">
    <source>
        <dbReference type="Pfam" id="PF03704"/>
    </source>
</evidence>
<dbReference type="EMBL" id="JAVRFI010000011">
    <property type="protein sequence ID" value="MDT0451020.1"/>
    <property type="molecule type" value="Genomic_DNA"/>
</dbReference>
<dbReference type="InterPro" id="IPR011990">
    <property type="entry name" value="TPR-like_helical_dom_sf"/>
</dbReference>
<feature type="domain" description="Bacterial transcriptional activator" evidence="3">
    <location>
        <begin position="3"/>
        <end position="53"/>
    </location>
</feature>
<name>A0ABU2ST62_9ACTN</name>
<keyword evidence="5" id="KW-1185">Reference proteome</keyword>
<reference evidence="4" key="1">
    <citation type="submission" date="2024-05" db="EMBL/GenBank/DDBJ databases">
        <title>30 novel species of actinomycetes from the DSMZ collection.</title>
        <authorList>
            <person name="Nouioui I."/>
        </authorList>
    </citation>
    <scope>NUCLEOTIDE SEQUENCE</scope>
    <source>
        <strain evidence="4">DSM 40473</strain>
    </source>
</reference>
<gene>
    <name evidence="4" type="ORF">RM609_18320</name>
</gene>
<evidence type="ECO:0000313" key="4">
    <source>
        <dbReference type="EMBL" id="MDT0451020.1"/>
    </source>
</evidence>
<keyword evidence="1" id="KW-0902">Two-component regulatory system</keyword>
<sequence length="126" mass="13992">MTHQHLVDAELRLGRHRGVLAGLAALIAGNPLHEGLHGQYMRALYLGGRRATATWRATWTNGRGGTRASFTPPPYAFPRPQRRVPTRMAYARRTGPGGEMSKTGGRPPPHRGGTSWPYRFPWSCCF</sequence>
<feature type="region of interest" description="Disordered" evidence="2">
    <location>
        <begin position="64"/>
        <end position="113"/>
    </location>
</feature>
<evidence type="ECO:0000313" key="5">
    <source>
        <dbReference type="Proteomes" id="UP001180531"/>
    </source>
</evidence>
<dbReference type="Gene3D" id="1.25.40.10">
    <property type="entry name" value="Tetratricopeptide repeat domain"/>
    <property type="match status" value="1"/>
</dbReference>
<dbReference type="Proteomes" id="UP001180531">
    <property type="component" value="Unassembled WGS sequence"/>
</dbReference>